<organism evidence="2 3">
    <name type="scientific">Pleurodeles waltl</name>
    <name type="common">Iberian ribbed newt</name>
    <dbReference type="NCBI Taxonomy" id="8319"/>
    <lineage>
        <taxon>Eukaryota</taxon>
        <taxon>Metazoa</taxon>
        <taxon>Chordata</taxon>
        <taxon>Craniata</taxon>
        <taxon>Vertebrata</taxon>
        <taxon>Euteleostomi</taxon>
        <taxon>Amphibia</taxon>
        <taxon>Batrachia</taxon>
        <taxon>Caudata</taxon>
        <taxon>Salamandroidea</taxon>
        <taxon>Salamandridae</taxon>
        <taxon>Pleurodelinae</taxon>
        <taxon>Pleurodeles</taxon>
    </lineage>
</organism>
<protein>
    <submittedName>
        <fullName evidence="2">Uncharacterized protein</fullName>
    </submittedName>
</protein>
<name>A0AAV7MTZ0_PLEWA</name>
<evidence type="ECO:0000256" key="1">
    <source>
        <dbReference type="SAM" id="MobiDB-lite"/>
    </source>
</evidence>
<gene>
    <name evidence="2" type="ORF">NDU88_003940</name>
</gene>
<feature type="region of interest" description="Disordered" evidence="1">
    <location>
        <begin position="1"/>
        <end position="104"/>
    </location>
</feature>
<evidence type="ECO:0000313" key="3">
    <source>
        <dbReference type="Proteomes" id="UP001066276"/>
    </source>
</evidence>
<dbReference type="Proteomes" id="UP001066276">
    <property type="component" value="Chromosome 9"/>
</dbReference>
<dbReference type="AlphaFoldDB" id="A0AAV7MTZ0"/>
<dbReference type="EMBL" id="JANPWB010000013">
    <property type="protein sequence ID" value="KAJ1106539.1"/>
    <property type="molecule type" value="Genomic_DNA"/>
</dbReference>
<comment type="caution">
    <text evidence="2">The sequence shown here is derived from an EMBL/GenBank/DDBJ whole genome shotgun (WGS) entry which is preliminary data.</text>
</comment>
<feature type="compositionally biased region" description="Basic and acidic residues" evidence="1">
    <location>
        <begin position="1"/>
        <end position="13"/>
    </location>
</feature>
<keyword evidence="3" id="KW-1185">Reference proteome</keyword>
<feature type="compositionally biased region" description="Basic and acidic residues" evidence="1">
    <location>
        <begin position="63"/>
        <end position="74"/>
    </location>
</feature>
<sequence>MDRNFQATQREDPTFQDAWNVTTEKENPNNDAASDDQDQSHESEGGEKNATAAQEGSKRRSGKERIKEVRRELEGANLKPMCRIKPPAWTKHPTHGAKSGTHPWRMLEDETDGDISPVLVLTAIFLFLENLGPPGRKIMKTLKGSLLTVYPSSTFL</sequence>
<proteinExistence type="predicted"/>
<reference evidence="2" key="1">
    <citation type="journal article" date="2022" name="bioRxiv">
        <title>Sequencing and chromosome-scale assembly of the giantPleurodeles waltlgenome.</title>
        <authorList>
            <person name="Brown T."/>
            <person name="Elewa A."/>
            <person name="Iarovenko S."/>
            <person name="Subramanian E."/>
            <person name="Araus A.J."/>
            <person name="Petzold A."/>
            <person name="Susuki M."/>
            <person name="Suzuki K.-i.T."/>
            <person name="Hayashi T."/>
            <person name="Toyoda A."/>
            <person name="Oliveira C."/>
            <person name="Osipova E."/>
            <person name="Leigh N.D."/>
            <person name="Simon A."/>
            <person name="Yun M.H."/>
        </authorList>
    </citation>
    <scope>NUCLEOTIDE SEQUENCE</scope>
    <source>
        <strain evidence="2">20211129_DDA</strain>
        <tissue evidence="2">Liver</tissue>
    </source>
</reference>
<accession>A0AAV7MTZ0</accession>
<evidence type="ECO:0000313" key="2">
    <source>
        <dbReference type="EMBL" id="KAJ1106539.1"/>
    </source>
</evidence>
<feature type="compositionally biased region" description="Basic and acidic residues" evidence="1">
    <location>
        <begin position="38"/>
        <end position="47"/>
    </location>
</feature>